<gene>
    <name evidence="1" type="ORF">H8K33_14945</name>
</gene>
<protein>
    <submittedName>
        <fullName evidence="1">Uncharacterized protein</fullName>
    </submittedName>
</protein>
<sequence length="69" mass="7058">MCTPVNTAADSNNNATMSTTKKYDAAAASAHNLKPASINQATDIAQTIINTEKSGTTCCGFCDTSADPS</sequence>
<dbReference type="RefSeq" id="WP_186891850.1">
    <property type="nucleotide sequence ID" value="NZ_JACOFU010000006.1"/>
</dbReference>
<keyword evidence="2" id="KW-1185">Reference proteome</keyword>
<comment type="caution">
    <text evidence="1">The sequence shown here is derived from an EMBL/GenBank/DDBJ whole genome shotgun (WGS) entry which is preliminary data.</text>
</comment>
<reference evidence="1 2" key="1">
    <citation type="submission" date="2020-08" db="EMBL/GenBank/DDBJ databases">
        <title>Novel species isolated from subtropical streams in China.</title>
        <authorList>
            <person name="Lu H."/>
        </authorList>
    </citation>
    <scope>NUCLEOTIDE SEQUENCE [LARGE SCALE GENOMIC DNA]</scope>
    <source>
        <strain evidence="1 2">KCTC 52442</strain>
    </source>
</reference>
<dbReference type="Proteomes" id="UP000643610">
    <property type="component" value="Unassembled WGS sequence"/>
</dbReference>
<organism evidence="1 2">
    <name type="scientific">Undibacterium amnicola</name>
    <dbReference type="NCBI Taxonomy" id="1834038"/>
    <lineage>
        <taxon>Bacteria</taxon>
        <taxon>Pseudomonadati</taxon>
        <taxon>Pseudomonadota</taxon>
        <taxon>Betaproteobacteria</taxon>
        <taxon>Burkholderiales</taxon>
        <taxon>Oxalobacteraceae</taxon>
        <taxon>Undibacterium</taxon>
    </lineage>
</organism>
<evidence type="ECO:0000313" key="2">
    <source>
        <dbReference type="Proteomes" id="UP000643610"/>
    </source>
</evidence>
<dbReference type="EMBL" id="JACOFU010000006">
    <property type="protein sequence ID" value="MBC3832805.1"/>
    <property type="molecule type" value="Genomic_DNA"/>
</dbReference>
<accession>A0ABR6XTI2</accession>
<proteinExistence type="predicted"/>
<evidence type="ECO:0000313" key="1">
    <source>
        <dbReference type="EMBL" id="MBC3832805.1"/>
    </source>
</evidence>
<name>A0ABR6XTI2_9BURK</name>